<evidence type="ECO:0000313" key="2">
    <source>
        <dbReference type="Proteomes" id="UP000078492"/>
    </source>
</evidence>
<sequence length="103" mass="12320">MREFLHTHVIPCTQTLLPTYIAFQRTRILANYMVYLNILYDEKSDAILHSIAQERRLIINCNFIHVVRVLRKWRPSHLRNHRDCKTNSMDERRCILHSTGFGV</sequence>
<accession>A0A195EDV2</accession>
<name>A0A195EDV2_9HYME</name>
<proteinExistence type="predicted"/>
<dbReference type="AlphaFoldDB" id="A0A195EDV2"/>
<evidence type="ECO:0000313" key="1">
    <source>
        <dbReference type="EMBL" id="KYN23286.1"/>
    </source>
</evidence>
<protein>
    <submittedName>
        <fullName evidence="1">Uncharacterized protein</fullName>
    </submittedName>
</protein>
<reference evidence="1 2" key="1">
    <citation type="submission" date="2015-09" db="EMBL/GenBank/DDBJ databases">
        <title>Trachymyrmex cornetzi WGS genome.</title>
        <authorList>
            <person name="Nygaard S."/>
            <person name="Hu H."/>
            <person name="Boomsma J."/>
            <person name="Zhang G."/>
        </authorList>
    </citation>
    <scope>NUCLEOTIDE SEQUENCE [LARGE SCALE GENOMIC DNA]</scope>
    <source>
        <strain evidence="1">Tcor2-1</strain>
        <tissue evidence="1">Whole body</tissue>
    </source>
</reference>
<dbReference type="EMBL" id="KQ979039">
    <property type="protein sequence ID" value="KYN23286.1"/>
    <property type="molecule type" value="Genomic_DNA"/>
</dbReference>
<keyword evidence="2" id="KW-1185">Reference proteome</keyword>
<dbReference type="Proteomes" id="UP000078492">
    <property type="component" value="Unassembled WGS sequence"/>
</dbReference>
<organism evidence="1 2">
    <name type="scientific">Trachymyrmex cornetzi</name>
    <dbReference type="NCBI Taxonomy" id="471704"/>
    <lineage>
        <taxon>Eukaryota</taxon>
        <taxon>Metazoa</taxon>
        <taxon>Ecdysozoa</taxon>
        <taxon>Arthropoda</taxon>
        <taxon>Hexapoda</taxon>
        <taxon>Insecta</taxon>
        <taxon>Pterygota</taxon>
        <taxon>Neoptera</taxon>
        <taxon>Endopterygota</taxon>
        <taxon>Hymenoptera</taxon>
        <taxon>Apocrita</taxon>
        <taxon>Aculeata</taxon>
        <taxon>Formicoidea</taxon>
        <taxon>Formicidae</taxon>
        <taxon>Myrmicinae</taxon>
        <taxon>Trachymyrmex</taxon>
    </lineage>
</organism>
<gene>
    <name evidence="1" type="ORF">ALC57_04159</name>
</gene>